<dbReference type="RefSeq" id="WP_097932034.1">
    <property type="nucleotide sequence ID" value="NZ_OCTN01000011.1"/>
</dbReference>
<keyword evidence="2" id="KW-1185">Reference proteome</keyword>
<dbReference type="OrthoDB" id="4964299at2"/>
<accession>A0A2C9CW08</accession>
<dbReference type="GO" id="GO:0016740">
    <property type="term" value="F:transferase activity"/>
    <property type="evidence" value="ECO:0007669"/>
    <property type="project" value="UniProtKB-KW"/>
</dbReference>
<sequence length="328" mass="36729">MSENIYTVVSTMKNEGPYIIDWVAHYKTLGFDNILVCTNDCTDTTVGILLRLQEMGLVVHHPTIIRGGGIHRSALRQASRRYDIVMGAKWVFVCDVDEYLNIHMGDGSVQALVDGSGADADVISVPWRVFGPNGTETFKDTPVTAQFDRGELPWDQIERPDTGKFVKSMYTNQYKFQRMGLHAPVSLDEHVPTTKRVLAGGADYIVNGDRTENPPLFTHAQVNHYALRSMDSFLIKRARGRANHSHHVLGQEYWDRFNLNDEVDTSISQYSQRSHALAAELKTDPALANLHARAVDWHQRKAASIKLDPDMSELVDALKADVNSTSPP</sequence>
<keyword evidence="1" id="KW-0808">Transferase</keyword>
<name>A0A2C9CW08_9RHOB</name>
<protein>
    <submittedName>
        <fullName evidence="1">Glycosyl transferase family 2</fullName>
    </submittedName>
</protein>
<organism evidence="1 2">
    <name type="scientific">Pontivivens marinum</name>
    <dbReference type="NCBI Taxonomy" id="1690039"/>
    <lineage>
        <taxon>Bacteria</taxon>
        <taxon>Pseudomonadati</taxon>
        <taxon>Pseudomonadota</taxon>
        <taxon>Alphaproteobacteria</taxon>
        <taxon>Rhodobacterales</taxon>
        <taxon>Paracoccaceae</taxon>
        <taxon>Pontivivens</taxon>
    </lineage>
</organism>
<gene>
    <name evidence="1" type="ORF">SAMN06273572_11174</name>
</gene>
<evidence type="ECO:0000313" key="1">
    <source>
        <dbReference type="EMBL" id="SOH95494.1"/>
    </source>
</evidence>
<dbReference type="Pfam" id="PF13704">
    <property type="entry name" value="Glyco_tranf_2_4"/>
    <property type="match status" value="1"/>
</dbReference>
<dbReference type="SUPFAM" id="SSF53448">
    <property type="entry name" value="Nucleotide-diphospho-sugar transferases"/>
    <property type="match status" value="1"/>
</dbReference>
<proteinExistence type="predicted"/>
<dbReference type="Proteomes" id="UP000220034">
    <property type="component" value="Unassembled WGS sequence"/>
</dbReference>
<reference evidence="2" key="1">
    <citation type="submission" date="2017-09" db="EMBL/GenBank/DDBJ databases">
        <authorList>
            <person name="Varghese N."/>
            <person name="Submissions S."/>
        </authorList>
    </citation>
    <scope>NUCLEOTIDE SEQUENCE [LARGE SCALE GENOMIC DNA]</scope>
    <source>
        <strain evidence="2">C7</strain>
    </source>
</reference>
<dbReference type="EMBL" id="OCTN01000011">
    <property type="protein sequence ID" value="SOH95494.1"/>
    <property type="molecule type" value="Genomic_DNA"/>
</dbReference>
<dbReference type="InterPro" id="IPR029044">
    <property type="entry name" value="Nucleotide-diphossugar_trans"/>
</dbReference>
<evidence type="ECO:0000313" key="2">
    <source>
        <dbReference type="Proteomes" id="UP000220034"/>
    </source>
</evidence>
<dbReference type="AlphaFoldDB" id="A0A2C9CW08"/>